<evidence type="ECO:0000313" key="12">
    <source>
        <dbReference type="EMBL" id="MBN4068186.1"/>
    </source>
</evidence>
<keyword evidence="6 10" id="KW-0067">ATP-binding</keyword>
<evidence type="ECO:0000256" key="6">
    <source>
        <dbReference type="ARBA" id="ARBA00022840"/>
    </source>
</evidence>
<dbReference type="Pfam" id="PF00122">
    <property type="entry name" value="E1-E2_ATPase"/>
    <property type="match status" value="1"/>
</dbReference>
<evidence type="ECO:0000256" key="2">
    <source>
        <dbReference type="ARBA" id="ARBA00006024"/>
    </source>
</evidence>
<feature type="transmembrane region" description="Helical" evidence="10">
    <location>
        <begin position="697"/>
        <end position="720"/>
    </location>
</feature>
<dbReference type="SFLD" id="SFLDF00027">
    <property type="entry name" value="p-type_atpase"/>
    <property type="match status" value="1"/>
</dbReference>
<dbReference type="Gene3D" id="2.70.150.10">
    <property type="entry name" value="Calcium-transporting ATPase, cytoplasmic transduction domain A"/>
    <property type="match status" value="1"/>
</dbReference>
<dbReference type="Pfam" id="PF00702">
    <property type="entry name" value="Hydrolase"/>
    <property type="match status" value="1"/>
</dbReference>
<dbReference type="InterPro" id="IPR008250">
    <property type="entry name" value="ATPase_P-typ_transduc_dom_A_sf"/>
</dbReference>
<organism evidence="12 13">
    <name type="scientific">Desulfotalea psychrophila</name>
    <dbReference type="NCBI Taxonomy" id="84980"/>
    <lineage>
        <taxon>Bacteria</taxon>
        <taxon>Pseudomonadati</taxon>
        <taxon>Thermodesulfobacteriota</taxon>
        <taxon>Desulfobulbia</taxon>
        <taxon>Desulfobulbales</taxon>
        <taxon>Desulfocapsaceae</taxon>
        <taxon>Desulfotalea</taxon>
    </lineage>
</organism>
<dbReference type="SFLD" id="SFLDS00003">
    <property type="entry name" value="Haloacid_Dehalogenase"/>
    <property type="match status" value="1"/>
</dbReference>
<dbReference type="InterPro" id="IPR023299">
    <property type="entry name" value="ATPase_P-typ_cyto_dom_N"/>
</dbReference>
<dbReference type="PRINTS" id="PR00119">
    <property type="entry name" value="CATATPASE"/>
</dbReference>
<name>A0ABS3AW15_9BACT</name>
<dbReference type="PANTHER" id="PTHR43520:SF8">
    <property type="entry name" value="P-TYPE CU(+) TRANSPORTER"/>
    <property type="match status" value="1"/>
</dbReference>
<evidence type="ECO:0000313" key="13">
    <source>
        <dbReference type="Proteomes" id="UP000717534"/>
    </source>
</evidence>
<dbReference type="InterPro" id="IPR027256">
    <property type="entry name" value="P-typ_ATPase_IB"/>
</dbReference>
<dbReference type="Proteomes" id="UP000717534">
    <property type="component" value="Unassembled WGS sequence"/>
</dbReference>
<feature type="transmembrane region" description="Helical" evidence="10">
    <location>
        <begin position="95"/>
        <end position="118"/>
    </location>
</feature>
<dbReference type="InterPro" id="IPR023298">
    <property type="entry name" value="ATPase_P-typ_TM_dom_sf"/>
</dbReference>
<dbReference type="InterPro" id="IPR006121">
    <property type="entry name" value="HMA_dom"/>
</dbReference>
<keyword evidence="7" id="KW-1278">Translocase</keyword>
<dbReference type="InterPro" id="IPR036412">
    <property type="entry name" value="HAD-like_sf"/>
</dbReference>
<keyword evidence="3 10" id="KW-0812">Transmembrane</keyword>
<dbReference type="SUPFAM" id="SSF81653">
    <property type="entry name" value="Calcium ATPase, transduction domain A"/>
    <property type="match status" value="1"/>
</dbReference>
<feature type="transmembrane region" description="Helical" evidence="10">
    <location>
        <begin position="386"/>
        <end position="403"/>
    </location>
</feature>
<keyword evidence="4 10" id="KW-0479">Metal-binding</keyword>
<feature type="transmembrane region" description="Helical" evidence="10">
    <location>
        <begin position="167"/>
        <end position="187"/>
    </location>
</feature>
<dbReference type="NCBIfam" id="TIGR01511">
    <property type="entry name" value="ATPase-IB1_Cu"/>
    <property type="match status" value="1"/>
</dbReference>
<feature type="transmembrane region" description="Helical" evidence="10">
    <location>
        <begin position="726"/>
        <end position="744"/>
    </location>
</feature>
<dbReference type="SUPFAM" id="SSF56784">
    <property type="entry name" value="HAD-like"/>
    <property type="match status" value="1"/>
</dbReference>
<gene>
    <name evidence="12" type="ORF">JYU06_01490</name>
</gene>
<sequence length="751" mass="80330">MKELKLAVKGMHCAACSSRIENVVGGMNGVEKAAVNLASETMELHWDDTAHSFAEIAERVSGLGFELEPISAQQDLFKKNRAETAARLAIMKKKLIWSMLLAIPLFAISMGEMIGLTLPGIINPHSHPRNFAFIQFVLVALIMFLGRNFYINGIPALLRRVPNMDSLIAVGTGAAFIYSTWNMIEIFLGVDIHMKVMDLYFESAGVLIALVSLGKYMETRSKSHTSDAISKLMQLTPETAILLVGAELTQKEIPAEKLKVGDLFLIRPGDRIPVDGKIIKGDSVVDESMLTGESLPVSKKEDDTVIGGTLNSNGVLYVEAQQVGQDTMLSRIVRLVQDAQGSKAPIANMADRISLYFVPVVMCIAVLTGLTWYFVGGVDFSTSLRFFIVVLVIACPCAMGLATPTSIMVGTGRGAQLGVLVKSGEALELAEKVEVVVFDKTGTLTHGKPKLTDILTVEKTVDVDELLFLAASCEQNSEHPLAEALVTGAIDRELKPVQPHSFDAIQGKGIEGQVDGKSILIGNKQLLEDKGIGVTGMDAKVAELSAQGKTVLFLAVNKNFAAIFGVADTLKDEVPQAVERMQNMGLRLIMLTGDQETTARAIADQAGLTEVIAEVLPDKKADVIKKLQKDGLRVAMVGDGINDAPALAQADIGIAMGTGIDIAIESGDVVIMKGNLDGVITALALSRAVMRNIRQNLFWAFAYNVVGIPVAAGVLTLFGGPALNPMIAGGAMALSSVSVVSNALRLRFFKA</sequence>
<dbReference type="SUPFAM" id="SSF81665">
    <property type="entry name" value="Calcium ATPase, transmembrane domain M"/>
    <property type="match status" value="1"/>
</dbReference>
<dbReference type="InterPro" id="IPR001757">
    <property type="entry name" value="P_typ_ATPase"/>
</dbReference>
<dbReference type="Gene3D" id="3.40.50.1000">
    <property type="entry name" value="HAD superfamily/HAD-like"/>
    <property type="match status" value="1"/>
</dbReference>
<dbReference type="Gene3D" id="3.30.70.100">
    <property type="match status" value="1"/>
</dbReference>
<accession>A0ABS3AW15</accession>
<reference evidence="12 13" key="1">
    <citation type="submission" date="2021-02" db="EMBL/GenBank/DDBJ databases">
        <title>Activity-based single-cell genomes from oceanic crustal fluid captures similar information to metagenomic and metatranscriptomic surveys with orders of magnitude less sampling.</title>
        <authorList>
            <person name="D'Angelo T.S."/>
            <person name="Orcutt B.N."/>
        </authorList>
    </citation>
    <scope>NUCLEOTIDE SEQUENCE [LARGE SCALE GENOMIC DNA]</scope>
    <source>
        <strain evidence="12">AH-315-G02</strain>
    </source>
</reference>
<dbReference type="InterPro" id="IPR059000">
    <property type="entry name" value="ATPase_P-type_domA"/>
</dbReference>
<dbReference type="SUPFAM" id="SSF55008">
    <property type="entry name" value="HMA, heavy metal-associated domain"/>
    <property type="match status" value="1"/>
</dbReference>
<dbReference type="InterPro" id="IPR017969">
    <property type="entry name" value="Heavy-metal-associated_CS"/>
</dbReference>
<keyword evidence="10" id="KW-1003">Cell membrane</keyword>
<dbReference type="InterPro" id="IPR036163">
    <property type="entry name" value="HMA_dom_sf"/>
</dbReference>
<keyword evidence="5 10" id="KW-0547">Nucleotide-binding</keyword>
<comment type="caution">
    <text evidence="12">The sequence shown here is derived from an EMBL/GenBank/DDBJ whole genome shotgun (WGS) entry which is preliminary data.</text>
</comment>
<feature type="domain" description="HMA" evidence="11">
    <location>
        <begin position="2"/>
        <end position="68"/>
    </location>
</feature>
<dbReference type="PROSITE" id="PS50846">
    <property type="entry name" value="HMA_2"/>
    <property type="match status" value="1"/>
</dbReference>
<dbReference type="InterPro" id="IPR044492">
    <property type="entry name" value="P_typ_ATPase_HD_dom"/>
</dbReference>
<dbReference type="EMBL" id="JAFITO010000006">
    <property type="protein sequence ID" value="MBN4068186.1"/>
    <property type="molecule type" value="Genomic_DNA"/>
</dbReference>
<feature type="transmembrane region" description="Helical" evidence="10">
    <location>
        <begin position="199"/>
        <end position="217"/>
    </location>
</feature>
<evidence type="ECO:0000256" key="8">
    <source>
        <dbReference type="ARBA" id="ARBA00022989"/>
    </source>
</evidence>
<dbReference type="InterPro" id="IPR023214">
    <property type="entry name" value="HAD_sf"/>
</dbReference>
<keyword evidence="13" id="KW-1185">Reference proteome</keyword>
<dbReference type="InterPro" id="IPR018303">
    <property type="entry name" value="ATPase_P-typ_P_site"/>
</dbReference>
<evidence type="ECO:0000256" key="4">
    <source>
        <dbReference type="ARBA" id="ARBA00022723"/>
    </source>
</evidence>
<evidence type="ECO:0000259" key="11">
    <source>
        <dbReference type="PROSITE" id="PS50846"/>
    </source>
</evidence>
<evidence type="ECO:0000256" key="10">
    <source>
        <dbReference type="RuleBase" id="RU362081"/>
    </source>
</evidence>
<dbReference type="NCBIfam" id="TIGR01494">
    <property type="entry name" value="ATPase_P-type"/>
    <property type="match status" value="1"/>
</dbReference>
<dbReference type="SFLD" id="SFLDG00002">
    <property type="entry name" value="C1.7:_P-type_atpase_like"/>
    <property type="match status" value="1"/>
</dbReference>
<evidence type="ECO:0000256" key="5">
    <source>
        <dbReference type="ARBA" id="ARBA00022741"/>
    </source>
</evidence>
<protein>
    <submittedName>
        <fullName evidence="12">Copper-translocating P-type ATPase</fullName>
    </submittedName>
</protein>
<comment type="similarity">
    <text evidence="2 10">Belongs to the cation transport ATPase (P-type) (TC 3.A.3) family. Type IB subfamily.</text>
</comment>
<dbReference type="PRINTS" id="PR00943">
    <property type="entry name" value="CUATPASE"/>
</dbReference>
<comment type="subcellular location">
    <subcellularLocation>
        <location evidence="10">Cell membrane</location>
    </subcellularLocation>
    <subcellularLocation>
        <location evidence="1">Endomembrane system</location>
        <topology evidence="1">Multi-pass membrane protein</topology>
    </subcellularLocation>
</comment>
<dbReference type="PROSITE" id="PS01229">
    <property type="entry name" value="COF_2"/>
    <property type="match status" value="1"/>
</dbReference>
<dbReference type="PROSITE" id="PS00154">
    <property type="entry name" value="ATPASE_E1_E2"/>
    <property type="match status" value="1"/>
</dbReference>
<evidence type="ECO:0000256" key="9">
    <source>
        <dbReference type="ARBA" id="ARBA00023136"/>
    </source>
</evidence>
<keyword evidence="8 10" id="KW-1133">Transmembrane helix</keyword>
<dbReference type="Gene3D" id="3.40.1110.10">
    <property type="entry name" value="Calcium-transporting ATPase, cytoplasmic domain N"/>
    <property type="match status" value="1"/>
</dbReference>
<dbReference type="NCBIfam" id="TIGR01525">
    <property type="entry name" value="ATPase-IB_hvy"/>
    <property type="match status" value="1"/>
</dbReference>
<dbReference type="PROSITE" id="PS01047">
    <property type="entry name" value="HMA_1"/>
    <property type="match status" value="1"/>
</dbReference>
<dbReference type="Pfam" id="PF00403">
    <property type="entry name" value="HMA"/>
    <property type="match status" value="1"/>
</dbReference>
<evidence type="ECO:0000256" key="3">
    <source>
        <dbReference type="ARBA" id="ARBA00022692"/>
    </source>
</evidence>
<evidence type="ECO:0000256" key="1">
    <source>
        <dbReference type="ARBA" id="ARBA00004127"/>
    </source>
</evidence>
<feature type="transmembrane region" description="Helical" evidence="10">
    <location>
        <begin position="353"/>
        <end position="374"/>
    </location>
</feature>
<proteinExistence type="inferred from homology"/>
<evidence type="ECO:0000256" key="7">
    <source>
        <dbReference type="ARBA" id="ARBA00022967"/>
    </source>
</evidence>
<dbReference type="CDD" id="cd00371">
    <property type="entry name" value="HMA"/>
    <property type="match status" value="1"/>
</dbReference>
<dbReference type="CDD" id="cd02094">
    <property type="entry name" value="P-type_ATPase_Cu-like"/>
    <property type="match status" value="1"/>
</dbReference>
<keyword evidence="9 10" id="KW-0472">Membrane</keyword>
<feature type="transmembrane region" description="Helical" evidence="10">
    <location>
        <begin position="130"/>
        <end position="146"/>
    </location>
</feature>
<dbReference type="PANTHER" id="PTHR43520">
    <property type="entry name" value="ATP7, ISOFORM B"/>
    <property type="match status" value="1"/>
</dbReference>